<name>A0A8T8KHK1_9EURY</name>
<evidence type="ECO:0000259" key="1">
    <source>
        <dbReference type="Pfam" id="PF18545"/>
    </source>
</evidence>
<dbReference type="Proteomes" id="UP000682967">
    <property type="component" value="Plasmid pHsi117"/>
</dbReference>
<keyword evidence="2" id="KW-0614">Plasmid</keyword>
<accession>A0A8T8KHK1</accession>
<evidence type="ECO:0000313" key="3">
    <source>
        <dbReference type="Proteomes" id="UP000682967"/>
    </source>
</evidence>
<dbReference type="OrthoDB" id="222657at2157"/>
<evidence type="ECO:0000313" key="2">
    <source>
        <dbReference type="EMBL" id="QUJ73791.1"/>
    </source>
</evidence>
<organism evidence="2 3">
    <name type="scientific">Haloarcula marismortui ATCC 33800</name>
    <dbReference type="NCBI Taxonomy" id="662476"/>
    <lineage>
        <taxon>Archaea</taxon>
        <taxon>Methanobacteriati</taxon>
        <taxon>Methanobacteriota</taxon>
        <taxon>Stenosarchaea group</taxon>
        <taxon>Halobacteria</taxon>
        <taxon>Halobacteriales</taxon>
        <taxon>Haloarculaceae</taxon>
        <taxon>Haloarcula</taxon>
    </lineage>
</organism>
<gene>
    <name evidence="2" type="ORF">KDQ40_16330</name>
</gene>
<dbReference type="EMBL" id="CP073367">
    <property type="protein sequence ID" value="QUJ73791.1"/>
    <property type="molecule type" value="Genomic_DNA"/>
</dbReference>
<dbReference type="Pfam" id="PF18545">
    <property type="entry name" value="HalOD1"/>
    <property type="match status" value="1"/>
</dbReference>
<dbReference type="KEGG" id="hsin:KDQ40_16330"/>
<dbReference type="RefSeq" id="WP_085946419.1">
    <property type="nucleotide sequence ID" value="NZ_AOLR01000029.1"/>
</dbReference>
<feature type="domain" description="Halobacterial output" evidence="1">
    <location>
        <begin position="8"/>
        <end position="79"/>
    </location>
</feature>
<dbReference type="AlphaFoldDB" id="A0A8T8KHK1"/>
<sequence>MTRHVQPTESVSEAVVKAVSTTEDCRPTALPPLYNAVNPEALDKIFTVTNNETPTRSGQITFQYSDSVVRIRTNGSPTVQASKRSEGSE</sequence>
<proteinExistence type="predicted"/>
<protein>
    <recommendedName>
        <fullName evidence="1">Halobacterial output domain-containing protein</fullName>
    </recommendedName>
</protein>
<geneLocation type="plasmid" evidence="2 3">
    <name>pHsi117</name>
</geneLocation>
<dbReference type="GeneID" id="64824556"/>
<reference evidence="2" key="1">
    <citation type="submission" date="2021-04" db="EMBL/GenBank/DDBJ databases">
        <title>Complete Genome sequence and Methylome Analysis of the Haloarchaeon Haloarcula sinaiiensis.</title>
        <authorList>
            <person name="Fomenkov A."/>
            <person name="DasSarma P."/>
            <person name="DasSarma S."/>
            <person name="Roberts R.J."/>
        </authorList>
    </citation>
    <scope>NUCLEOTIDE SEQUENCE</scope>
    <source>
        <strain evidence="2">ATCC 33800</strain>
        <plasmid evidence="2">pHsi117</plasmid>
    </source>
</reference>
<dbReference type="InterPro" id="IPR040624">
    <property type="entry name" value="HalOD1"/>
</dbReference>